<name>A0AAV4SJ50_CAEEX</name>
<accession>A0AAV4SJ50</accession>
<gene>
    <name evidence="1" type="ORF">CEXT_517831</name>
</gene>
<evidence type="ECO:0008006" key="3">
    <source>
        <dbReference type="Google" id="ProtNLM"/>
    </source>
</evidence>
<keyword evidence="2" id="KW-1185">Reference proteome</keyword>
<organism evidence="1 2">
    <name type="scientific">Caerostris extrusa</name>
    <name type="common">Bark spider</name>
    <name type="synonym">Caerostris bankana</name>
    <dbReference type="NCBI Taxonomy" id="172846"/>
    <lineage>
        <taxon>Eukaryota</taxon>
        <taxon>Metazoa</taxon>
        <taxon>Ecdysozoa</taxon>
        <taxon>Arthropoda</taxon>
        <taxon>Chelicerata</taxon>
        <taxon>Arachnida</taxon>
        <taxon>Araneae</taxon>
        <taxon>Araneomorphae</taxon>
        <taxon>Entelegynae</taxon>
        <taxon>Araneoidea</taxon>
        <taxon>Araneidae</taxon>
        <taxon>Caerostris</taxon>
    </lineage>
</organism>
<evidence type="ECO:0000313" key="2">
    <source>
        <dbReference type="Proteomes" id="UP001054945"/>
    </source>
</evidence>
<comment type="caution">
    <text evidence="1">The sequence shown here is derived from an EMBL/GenBank/DDBJ whole genome shotgun (WGS) entry which is preliminary data.</text>
</comment>
<sequence length="66" mass="7689">MKSNGWIGPPRLTDSFPFHADGGYKHKLSGSIMNSTKPHYWVFGDKPQAYPFRRMPSERLMRRSFS</sequence>
<dbReference type="AlphaFoldDB" id="A0AAV4SJ50"/>
<proteinExistence type="predicted"/>
<evidence type="ECO:0000313" key="1">
    <source>
        <dbReference type="EMBL" id="GIY32592.1"/>
    </source>
</evidence>
<reference evidence="1 2" key="1">
    <citation type="submission" date="2021-06" db="EMBL/GenBank/DDBJ databases">
        <title>Caerostris extrusa draft genome.</title>
        <authorList>
            <person name="Kono N."/>
            <person name="Arakawa K."/>
        </authorList>
    </citation>
    <scope>NUCLEOTIDE SEQUENCE [LARGE SCALE GENOMIC DNA]</scope>
</reference>
<dbReference type="EMBL" id="BPLR01009526">
    <property type="protein sequence ID" value="GIY32592.1"/>
    <property type="molecule type" value="Genomic_DNA"/>
</dbReference>
<protein>
    <recommendedName>
        <fullName evidence="3">Ycf15</fullName>
    </recommendedName>
</protein>
<dbReference type="Proteomes" id="UP001054945">
    <property type="component" value="Unassembled WGS sequence"/>
</dbReference>